<dbReference type="Proteomes" id="UP000298652">
    <property type="component" value="Chromosome 8"/>
</dbReference>
<dbReference type="Pfam" id="PF03140">
    <property type="entry name" value="DUF247"/>
    <property type="match status" value="1"/>
</dbReference>
<reference evidence="2" key="1">
    <citation type="submission" date="2019-03" db="EMBL/GenBank/DDBJ databases">
        <title>WGS assembly of Setaria viridis.</title>
        <authorList>
            <person name="Huang P."/>
            <person name="Jenkins J."/>
            <person name="Grimwood J."/>
            <person name="Barry K."/>
            <person name="Healey A."/>
            <person name="Mamidi S."/>
            <person name="Sreedasyam A."/>
            <person name="Shu S."/>
            <person name="Feldman M."/>
            <person name="Wu J."/>
            <person name="Yu Y."/>
            <person name="Chen C."/>
            <person name="Johnson J."/>
            <person name="Rokhsar D."/>
            <person name="Baxter I."/>
            <person name="Schmutz J."/>
            <person name="Brutnell T."/>
            <person name="Kellogg E."/>
        </authorList>
    </citation>
    <scope>NUCLEOTIDE SEQUENCE [LARGE SCALE GENOMIC DNA]</scope>
</reference>
<sequence>MPLETFVCSNHYPPPPPPPPAAGHVQSTVAAGRAETRARRSLASGTLANWTIEEPAVDEVWAPAASLPVEYASIDIFPDIWSLQSYVPSSSSGGQHRQVVYNSYAAATQHDNPITEKAAPPAQEPFEVDLLHDMEMEILNNNPIRVFEEATRKFEDDMDMVKMKIHRYPPSIQGINEWYTVPTVVAIGPYHHGKRQLKQSEKVKHAAAYHCIKNSGRSVQEMYQAVVSVVLEINARRLYDNDVMEGIGDDKFLPMMFFDACFLVTYMLKMSRKACDTLLRNFLESNAYDIDHDIMLLENQIPWPVVDAIMKYTPVPLAEFVTNWKDGCLQDRVVAKVPTIVLDDSYKPPHLLGLLRFYIVGRRSKAEVPGLDKMKSIAISVSAVELTEMGISFAANETTQLVDIGLTKEWIYFAKLSMAPLSLNDLRASLLVNMAAHELCTTPDFFDDKAGDEDSAVCSYLLLLCMLMNREDDVQHLRTSGILEGGAGLSNKQALDFFTGLQSLRIGRCYGCVMAQIESYRITRPLRIKVYAFLYNNWKAIVGVGSVIGVLASILRAIKSLNGPAH</sequence>
<proteinExistence type="predicted"/>
<name>A0A4U6TC18_SETVI</name>
<dbReference type="Gramene" id="TKV99590">
    <property type="protein sequence ID" value="TKV99590"/>
    <property type="gene ID" value="SEVIR_8G053800v2"/>
</dbReference>
<accession>A0A4U6TC18</accession>
<evidence type="ECO:0000256" key="1">
    <source>
        <dbReference type="SAM" id="MobiDB-lite"/>
    </source>
</evidence>
<protein>
    <submittedName>
        <fullName evidence="2">Uncharacterized protein</fullName>
    </submittedName>
</protein>
<evidence type="ECO:0000313" key="3">
    <source>
        <dbReference type="Proteomes" id="UP000298652"/>
    </source>
</evidence>
<gene>
    <name evidence="2" type="ORF">SEVIR_8G053800v2</name>
</gene>
<dbReference type="InterPro" id="IPR004158">
    <property type="entry name" value="DUF247_pln"/>
</dbReference>
<dbReference type="PANTHER" id="PTHR31549">
    <property type="entry name" value="PROTEIN, PUTATIVE (DUF247)-RELATED-RELATED"/>
    <property type="match status" value="1"/>
</dbReference>
<dbReference type="EMBL" id="CM016559">
    <property type="protein sequence ID" value="TKV99590.1"/>
    <property type="molecule type" value="Genomic_DNA"/>
</dbReference>
<feature type="region of interest" description="Disordered" evidence="1">
    <location>
        <begin position="1"/>
        <end position="25"/>
    </location>
</feature>
<dbReference type="PANTHER" id="PTHR31549:SF32">
    <property type="match status" value="1"/>
</dbReference>
<dbReference type="AlphaFoldDB" id="A0A4U6TC18"/>
<organism evidence="2 3">
    <name type="scientific">Setaria viridis</name>
    <name type="common">Green bristlegrass</name>
    <name type="synonym">Setaria italica subsp. viridis</name>
    <dbReference type="NCBI Taxonomy" id="4556"/>
    <lineage>
        <taxon>Eukaryota</taxon>
        <taxon>Viridiplantae</taxon>
        <taxon>Streptophyta</taxon>
        <taxon>Embryophyta</taxon>
        <taxon>Tracheophyta</taxon>
        <taxon>Spermatophyta</taxon>
        <taxon>Magnoliopsida</taxon>
        <taxon>Liliopsida</taxon>
        <taxon>Poales</taxon>
        <taxon>Poaceae</taxon>
        <taxon>PACMAD clade</taxon>
        <taxon>Panicoideae</taxon>
        <taxon>Panicodae</taxon>
        <taxon>Paniceae</taxon>
        <taxon>Cenchrinae</taxon>
        <taxon>Setaria</taxon>
    </lineage>
</organism>
<evidence type="ECO:0000313" key="2">
    <source>
        <dbReference type="EMBL" id="TKV99590.1"/>
    </source>
</evidence>
<feature type="compositionally biased region" description="Pro residues" evidence="1">
    <location>
        <begin position="12"/>
        <end position="21"/>
    </location>
</feature>
<keyword evidence="3" id="KW-1185">Reference proteome</keyword>
<dbReference type="OMA" id="FIAMWRD"/>